<dbReference type="Pfam" id="PF08241">
    <property type="entry name" value="Methyltransf_11"/>
    <property type="match status" value="1"/>
</dbReference>
<evidence type="ECO:0000259" key="2">
    <source>
        <dbReference type="Pfam" id="PF08241"/>
    </source>
</evidence>
<organism evidence="3 4">
    <name type="scientific">Rhodanobacter panaciterrae</name>
    <dbReference type="NCBI Taxonomy" id="490572"/>
    <lineage>
        <taxon>Bacteria</taxon>
        <taxon>Pseudomonadati</taxon>
        <taxon>Pseudomonadota</taxon>
        <taxon>Gammaproteobacteria</taxon>
        <taxon>Lysobacterales</taxon>
        <taxon>Rhodanobacteraceae</taxon>
        <taxon>Rhodanobacter</taxon>
    </lineage>
</organism>
<dbReference type="Proteomes" id="UP000621898">
    <property type="component" value="Unassembled WGS sequence"/>
</dbReference>
<dbReference type="PANTHER" id="PTHR43591:SF110">
    <property type="entry name" value="RHODANESE DOMAIN-CONTAINING PROTEIN"/>
    <property type="match status" value="1"/>
</dbReference>
<protein>
    <recommendedName>
        <fullName evidence="2">Methyltransferase type 11 domain-containing protein</fullName>
    </recommendedName>
</protein>
<evidence type="ECO:0000313" key="3">
    <source>
        <dbReference type="EMBL" id="GGY15879.1"/>
    </source>
</evidence>
<feature type="transmembrane region" description="Helical" evidence="1">
    <location>
        <begin position="167"/>
        <end position="185"/>
    </location>
</feature>
<dbReference type="RefSeq" id="WP_189439484.1">
    <property type="nucleotide sequence ID" value="NZ_BMXT01000001.1"/>
</dbReference>
<dbReference type="CDD" id="cd02440">
    <property type="entry name" value="AdoMet_MTases"/>
    <property type="match status" value="1"/>
</dbReference>
<dbReference type="InterPro" id="IPR029063">
    <property type="entry name" value="SAM-dependent_MTases_sf"/>
</dbReference>
<keyword evidence="1" id="KW-1133">Transmembrane helix</keyword>
<dbReference type="InterPro" id="IPR013216">
    <property type="entry name" value="Methyltransf_11"/>
</dbReference>
<dbReference type="SUPFAM" id="SSF53335">
    <property type="entry name" value="S-adenosyl-L-methionine-dependent methyltransferases"/>
    <property type="match status" value="1"/>
</dbReference>
<evidence type="ECO:0000313" key="4">
    <source>
        <dbReference type="Proteomes" id="UP000621898"/>
    </source>
</evidence>
<name>A0ABQ2ZHU8_9GAMM</name>
<feature type="domain" description="Methyltransferase type 11" evidence="2">
    <location>
        <begin position="39"/>
        <end position="125"/>
    </location>
</feature>
<gene>
    <name evidence="3" type="ORF">GCM10008098_03740</name>
</gene>
<dbReference type="Gene3D" id="3.40.50.150">
    <property type="entry name" value="Vaccinia Virus protein VP39"/>
    <property type="match status" value="1"/>
</dbReference>
<keyword evidence="1" id="KW-0472">Membrane</keyword>
<dbReference type="PANTHER" id="PTHR43591">
    <property type="entry name" value="METHYLTRANSFERASE"/>
    <property type="match status" value="1"/>
</dbReference>
<reference evidence="4" key="1">
    <citation type="journal article" date="2019" name="Int. J. Syst. Evol. Microbiol.">
        <title>The Global Catalogue of Microorganisms (GCM) 10K type strain sequencing project: providing services to taxonomists for standard genome sequencing and annotation.</title>
        <authorList>
            <consortium name="The Broad Institute Genomics Platform"/>
            <consortium name="The Broad Institute Genome Sequencing Center for Infectious Disease"/>
            <person name="Wu L."/>
            <person name="Ma J."/>
        </authorList>
    </citation>
    <scope>NUCLEOTIDE SEQUENCE [LARGE SCALE GENOMIC DNA]</scope>
    <source>
        <strain evidence="4">KCTC 22232</strain>
    </source>
</reference>
<comment type="caution">
    <text evidence="3">The sequence shown here is derived from an EMBL/GenBank/DDBJ whole genome shotgun (WGS) entry which is preliminary data.</text>
</comment>
<keyword evidence="1" id="KW-0812">Transmembrane</keyword>
<dbReference type="EMBL" id="BMXT01000001">
    <property type="protein sequence ID" value="GGY15879.1"/>
    <property type="molecule type" value="Genomic_DNA"/>
</dbReference>
<keyword evidence="4" id="KW-1185">Reference proteome</keyword>
<accession>A0ABQ2ZHU8</accession>
<proteinExistence type="predicted"/>
<sequence length="234" mass="26028">MRRIRTIAKYIRRTPCHPQWLLPVQTLRSDTAGLAGKVLDVGCADRWVESRCLAGAQYIGLDLPMTGKGLYAAVPDIFADAARLPLIDASIDAVVCLEVLEHVSHPQAALAEFARVLKSGGVMIFSMPFMYPIHDAPYDFQRLTEYGLRRDLDAAGFDIVRMEKLGHAVHAAALLLCLALVGGLYERRRWFDYLRVPLVALGVLTVNVFARVVSWVTPDWGALGSGYEIHARRR</sequence>
<feature type="transmembrane region" description="Helical" evidence="1">
    <location>
        <begin position="197"/>
        <end position="217"/>
    </location>
</feature>
<evidence type="ECO:0000256" key="1">
    <source>
        <dbReference type="SAM" id="Phobius"/>
    </source>
</evidence>